<keyword evidence="2" id="KW-1185">Reference proteome</keyword>
<reference evidence="1 2" key="1">
    <citation type="journal article" date="2022" name="Int. J. Syst. Evol. Microbiol.">
        <title>Neobacillus kokaensis sp. nov., isolated from soil.</title>
        <authorList>
            <person name="Yuki K."/>
            <person name="Matsubara H."/>
            <person name="Yamaguchi S."/>
        </authorList>
    </citation>
    <scope>NUCLEOTIDE SEQUENCE [LARGE SCALE GENOMIC DNA]</scope>
    <source>
        <strain evidence="1 2">LOB 377</strain>
    </source>
</reference>
<proteinExistence type="predicted"/>
<dbReference type="RefSeq" id="WP_191268818.1">
    <property type="nucleotide sequence ID" value="NZ_BNDS01000001.1"/>
</dbReference>
<comment type="caution">
    <text evidence="1">The sequence shown here is derived from an EMBL/GenBank/DDBJ whole genome shotgun (WGS) entry which is preliminary data.</text>
</comment>
<evidence type="ECO:0000313" key="2">
    <source>
        <dbReference type="Proteomes" id="UP000637074"/>
    </source>
</evidence>
<sequence>MKQYRFVDFIVKEKQLTEALEKGLGRPLDPREMGYIKWFSECDYETSGLLLDWFKELSK</sequence>
<protein>
    <recommendedName>
        <fullName evidence="3">YozE SAM-like domain-containing protein</fullName>
    </recommendedName>
</protein>
<gene>
    <name evidence="1" type="ORF">AM1BK_02030</name>
</gene>
<evidence type="ECO:0000313" key="1">
    <source>
        <dbReference type="EMBL" id="GHH96660.1"/>
    </source>
</evidence>
<evidence type="ECO:0008006" key="3">
    <source>
        <dbReference type="Google" id="ProtNLM"/>
    </source>
</evidence>
<dbReference type="Proteomes" id="UP000637074">
    <property type="component" value="Unassembled WGS sequence"/>
</dbReference>
<organism evidence="1 2">
    <name type="scientific">Neobacillus kokaensis</name>
    <dbReference type="NCBI Taxonomy" id="2759023"/>
    <lineage>
        <taxon>Bacteria</taxon>
        <taxon>Bacillati</taxon>
        <taxon>Bacillota</taxon>
        <taxon>Bacilli</taxon>
        <taxon>Bacillales</taxon>
        <taxon>Bacillaceae</taxon>
        <taxon>Neobacillus</taxon>
    </lineage>
</organism>
<name>A0ABQ3MYF8_9BACI</name>
<dbReference type="EMBL" id="BNDS01000001">
    <property type="protein sequence ID" value="GHH96660.1"/>
    <property type="molecule type" value="Genomic_DNA"/>
</dbReference>
<accession>A0ABQ3MYF8</accession>